<organism evidence="4 5">
    <name type="scientific">Sporothrix epigloea</name>
    <dbReference type="NCBI Taxonomy" id="1892477"/>
    <lineage>
        <taxon>Eukaryota</taxon>
        <taxon>Fungi</taxon>
        <taxon>Dikarya</taxon>
        <taxon>Ascomycota</taxon>
        <taxon>Pezizomycotina</taxon>
        <taxon>Sordariomycetes</taxon>
        <taxon>Sordariomycetidae</taxon>
        <taxon>Ophiostomatales</taxon>
        <taxon>Ophiostomataceae</taxon>
        <taxon>Sporothrix</taxon>
    </lineage>
</organism>
<feature type="signal peptide" evidence="3">
    <location>
        <begin position="1"/>
        <end position="19"/>
    </location>
</feature>
<feature type="compositionally biased region" description="Low complexity" evidence="2">
    <location>
        <begin position="56"/>
        <end position="111"/>
    </location>
</feature>
<feature type="compositionally biased region" description="Low complexity" evidence="2">
    <location>
        <begin position="30"/>
        <end position="45"/>
    </location>
</feature>
<evidence type="ECO:0000313" key="5">
    <source>
        <dbReference type="Proteomes" id="UP001642502"/>
    </source>
</evidence>
<keyword evidence="5" id="KW-1185">Reference proteome</keyword>
<evidence type="ECO:0008006" key="6">
    <source>
        <dbReference type="Google" id="ProtNLM"/>
    </source>
</evidence>
<sequence length="625" mass="64691">MERLRSSSVVSLVLGLVYAVSNGSAGGSAGAATASTGSSASGSSSTRRRGGGVPGSGVASSSHVLRTTSAAAAAAAASAPGTGAGSSSVSSTGNESSNQKANSGAGSSSAANGGGATGSAGSVIAPPPRVALGSGSQNTSNAPNSSSGPNGGSPAGSGNGGGGSSGGGSSGSGNAGGGGGGSSSISASGSGGSSKDTHFVYTSNHHNHHQRHQNHHNYHGQHSTSPQACSSPSASAAAAQASVHASAASAQIIKEKDARIGQLEHELRLMETEFTRELDKLSKAEAETATFWQAKHGRLQQQLAQADTEIQLLRAEVDLRGAERTELRAGWEEMQRAAIARDEEARSLREQVRRLKEWVSTSTRTSSQVASDEVFADGMACLANSLQNWVIVYFRRAKLTEIDDGDKTSRDALAQLVPMYKELRHSAKLHLLQSAVSRILVDLVFDSYFIGLPSDQAAQFSQVEALLNVFAGSAEPINEWRALTLAIISKDAGQQLPAEMARVADDVVARVNEVLDSITDVQRSDTRDQALRQLVASALELARLLMAQKAIFRVIMPPVVPHQQVLFDAATMEDIGAEEVDDDGLSQREIACVTFPGIIKRGDETGGHLQYTNVICKARVLCAAE</sequence>
<keyword evidence="1" id="KW-0175">Coiled coil</keyword>
<feature type="region of interest" description="Disordered" evidence="2">
    <location>
        <begin position="24"/>
        <end position="235"/>
    </location>
</feature>
<feature type="chain" id="PRO_5047202227" description="Involucrin repeat protein" evidence="3">
    <location>
        <begin position="20"/>
        <end position="625"/>
    </location>
</feature>
<feature type="coiled-coil region" evidence="1">
    <location>
        <begin position="253"/>
        <end position="316"/>
    </location>
</feature>
<accession>A0ABP0DIK0</accession>
<name>A0ABP0DIK0_9PEZI</name>
<evidence type="ECO:0000256" key="2">
    <source>
        <dbReference type="SAM" id="MobiDB-lite"/>
    </source>
</evidence>
<feature type="compositionally biased region" description="Basic residues" evidence="2">
    <location>
        <begin position="205"/>
        <end position="219"/>
    </location>
</feature>
<feature type="compositionally biased region" description="Gly residues" evidence="2">
    <location>
        <begin position="149"/>
        <end position="182"/>
    </location>
</feature>
<evidence type="ECO:0000256" key="3">
    <source>
        <dbReference type="SAM" id="SignalP"/>
    </source>
</evidence>
<feature type="compositionally biased region" description="Low complexity" evidence="2">
    <location>
        <begin position="220"/>
        <end position="235"/>
    </location>
</feature>
<comment type="caution">
    <text evidence="4">The sequence shown here is derived from an EMBL/GenBank/DDBJ whole genome shotgun (WGS) entry which is preliminary data.</text>
</comment>
<proteinExistence type="predicted"/>
<evidence type="ECO:0000313" key="4">
    <source>
        <dbReference type="EMBL" id="CAK7268084.1"/>
    </source>
</evidence>
<dbReference type="EMBL" id="CAWUON010000033">
    <property type="protein sequence ID" value="CAK7268084.1"/>
    <property type="molecule type" value="Genomic_DNA"/>
</dbReference>
<protein>
    <recommendedName>
        <fullName evidence="6">Involucrin repeat protein</fullName>
    </recommendedName>
</protein>
<evidence type="ECO:0000256" key="1">
    <source>
        <dbReference type="SAM" id="Coils"/>
    </source>
</evidence>
<gene>
    <name evidence="4" type="ORF">SEPCBS119000_002881</name>
</gene>
<reference evidence="4 5" key="1">
    <citation type="submission" date="2024-01" db="EMBL/GenBank/DDBJ databases">
        <authorList>
            <person name="Allen C."/>
            <person name="Tagirdzhanova G."/>
        </authorList>
    </citation>
    <scope>NUCLEOTIDE SEQUENCE [LARGE SCALE GENOMIC DNA]</scope>
    <source>
        <strain evidence="4 5">CBS 119000</strain>
    </source>
</reference>
<dbReference type="Proteomes" id="UP001642502">
    <property type="component" value="Unassembled WGS sequence"/>
</dbReference>
<keyword evidence="3" id="KW-0732">Signal</keyword>